<dbReference type="InterPro" id="IPR008978">
    <property type="entry name" value="HSP20-like_chaperone"/>
</dbReference>
<dbReference type="InterPro" id="IPR031107">
    <property type="entry name" value="Small_HSP"/>
</dbReference>
<dbReference type="PROSITE" id="PS01031">
    <property type="entry name" value="SHSP"/>
    <property type="match status" value="1"/>
</dbReference>
<feature type="region of interest" description="Disordered" evidence="3">
    <location>
        <begin position="78"/>
        <end position="114"/>
    </location>
</feature>
<proteinExistence type="inferred from homology"/>
<dbReference type="Gene3D" id="2.60.40.790">
    <property type="match status" value="1"/>
</dbReference>
<dbReference type="OrthoDB" id="288864at2"/>
<gene>
    <name evidence="5" type="primary">hspA_4</name>
    <name evidence="5" type="ORF">Pla110_46030</name>
</gene>
<feature type="domain" description="SHSP" evidence="4">
    <location>
        <begin position="33"/>
        <end position="145"/>
    </location>
</feature>
<dbReference type="RefSeq" id="WP_144999349.1">
    <property type="nucleotide sequence ID" value="NZ_CP036281.1"/>
</dbReference>
<comment type="similarity">
    <text evidence="1 2">Belongs to the small heat shock protein (HSP20) family.</text>
</comment>
<evidence type="ECO:0000256" key="2">
    <source>
        <dbReference type="RuleBase" id="RU003616"/>
    </source>
</evidence>
<dbReference type="KEGG" id="plon:Pla110_46030"/>
<keyword evidence="6" id="KW-1185">Reference proteome</keyword>
<dbReference type="AlphaFoldDB" id="A0A518CUC6"/>
<organism evidence="5 6">
    <name type="scientific">Polystyrenella longa</name>
    <dbReference type="NCBI Taxonomy" id="2528007"/>
    <lineage>
        <taxon>Bacteria</taxon>
        <taxon>Pseudomonadati</taxon>
        <taxon>Planctomycetota</taxon>
        <taxon>Planctomycetia</taxon>
        <taxon>Planctomycetales</taxon>
        <taxon>Planctomycetaceae</taxon>
        <taxon>Polystyrenella</taxon>
    </lineage>
</organism>
<dbReference type="PANTHER" id="PTHR11527">
    <property type="entry name" value="HEAT-SHOCK PROTEIN 20 FAMILY MEMBER"/>
    <property type="match status" value="1"/>
</dbReference>
<sequence length="145" mass="16349">MKKTLRTWNPWQELDQLTHQFDQLFTRQWPAASKQNQLKFGAVNVLKNDQGVLVQLAVPGLEADDLDISLTHNSVTVKANRDADSDSSSNVSRQERSTRQFSRSISLPVEVDPSSCDATYTKGVLTLKLEQPEEQQPKKIEVKAI</sequence>
<dbReference type="EMBL" id="CP036281">
    <property type="protein sequence ID" value="QDU82840.1"/>
    <property type="molecule type" value="Genomic_DNA"/>
</dbReference>
<evidence type="ECO:0000313" key="5">
    <source>
        <dbReference type="EMBL" id="QDU82840.1"/>
    </source>
</evidence>
<evidence type="ECO:0000256" key="1">
    <source>
        <dbReference type="PROSITE-ProRule" id="PRU00285"/>
    </source>
</evidence>
<dbReference type="CDD" id="cd06464">
    <property type="entry name" value="ACD_sHsps-like"/>
    <property type="match status" value="1"/>
</dbReference>
<dbReference type="Pfam" id="PF00011">
    <property type="entry name" value="HSP20"/>
    <property type="match status" value="1"/>
</dbReference>
<dbReference type="Proteomes" id="UP000317178">
    <property type="component" value="Chromosome"/>
</dbReference>
<evidence type="ECO:0000256" key="3">
    <source>
        <dbReference type="SAM" id="MobiDB-lite"/>
    </source>
</evidence>
<name>A0A518CUC6_9PLAN</name>
<protein>
    <submittedName>
        <fullName evidence="5">Spore protein SP21</fullName>
    </submittedName>
</protein>
<evidence type="ECO:0000259" key="4">
    <source>
        <dbReference type="PROSITE" id="PS01031"/>
    </source>
</evidence>
<reference evidence="5 6" key="1">
    <citation type="submission" date="2019-02" db="EMBL/GenBank/DDBJ databases">
        <title>Deep-cultivation of Planctomycetes and their phenomic and genomic characterization uncovers novel biology.</title>
        <authorList>
            <person name="Wiegand S."/>
            <person name="Jogler M."/>
            <person name="Boedeker C."/>
            <person name="Pinto D."/>
            <person name="Vollmers J."/>
            <person name="Rivas-Marin E."/>
            <person name="Kohn T."/>
            <person name="Peeters S.H."/>
            <person name="Heuer A."/>
            <person name="Rast P."/>
            <person name="Oberbeckmann S."/>
            <person name="Bunk B."/>
            <person name="Jeske O."/>
            <person name="Meyerdierks A."/>
            <person name="Storesund J.E."/>
            <person name="Kallscheuer N."/>
            <person name="Luecker S."/>
            <person name="Lage O.M."/>
            <person name="Pohl T."/>
            <person name="Merkel B.J."/>
            <person name="Hornburger P."/>
            <person name="Mueller R.-W."/>
            <person name="Bruemmer F."/>
            <person name="Labrenz M."/>
            <person name="Spormann A.M."/>
            <person name="Op den Camp H."/>
            <person name="Overmann J."/>
            <person name="Amann R."/>
            <person name="Jetten M.S.M."/>
            <person name="Mascher T."/>
            <person name="Medema M.H."/>
            <person name="Devos D.P."/>
            <person name="Kaster A.-K."/>
            <person name="Ovreas L."/>
            <person name="Rohde M."/>
            <person name="Galperin M.Y."/>
            <person name="Jogler C."/>
        </authorList>
    </citation>
    <scope>NUCLEOTIDE SEQUENCE [LARGE SCALE GENOMIC DNA]</scope>
    <source>
        <strain evidence="5 6">Pla110</strain>
    </source>
</reference>
<evidence type="ECO:0000313" key="6">
    <source>
        <dbReference type="Proteomes" id="UP000317178"/>
    </source>
</evidence>
<dbReference type="InterPro" id="IPR002068">
    <property type="entry name" value="A-crystallin/Hsp20_dom"/>
</dbReference>
<accession>A0A518CUC6</accession>
<dbReference type="SUPFAM" id="SSF49764">
    <property type="entry name" value="HSP20-like chaperones"/>
    <property type="match status" value="1"/>
</dbReference>